<dbReference type="Gene3D" id="2.60.40.1360">
    <property type="match status" value="1"/>
</dbReference>
<proteinExistence type="inferred from homology"/>
<dbReference type="InterPro" id="IPR028995">
    <property type="entry name" value="Glyco_hydro_57/38_cen_sf"/>
</dbReference>
<evidence type="ECO:0000256" key="2">
    <source>
        <dbReference type="ARBA" id="ARBA00004613"/>
    </source>
</evidence>
<dbReference type="InterPro" id="IPR011682">
    <property type="entry name" value="Glyco_hydro_38_C"/>
</dbReference>
<dbReference type="GO" id="GO:0006013">
    <property type="term" value="P:mannose metabolic process"/>
    <property type="evidence" value="ECO:0007669"/>
    <property type="project" value="InterPro"/>
</dbReference>
<dbReference type="Pfam" id="PF09261">
    <property type="entry name" value="Alpha-mann_mid"/>
    <property type="match status" value="1"/>
</dbReference>
<evidence type="ECO:0000313" key="16">
    <source>
        <dbReference type="Proteomes" id="UP000695562"/>
    </source>
</evidence>
<dbReference type="InterPro" id="IPR041147">
    <property type="entry name" value="GH38_C"/>
</dbReference>
<dbReference type="InterPro" id="IPR013780">
    <property type="entry name" value="Glyco_hydro_b"/>
</dbReference>
<dbReference type="OrthoDB" id="2016903at2759"/>
<dbReference type="InterPro" id="IPR011013">
    <property type="entry name" value="Gal_mutarotase_sf_dom"/>
</dbReference>
<feature type="chain" id="PRO_5035338870" description="Alpha-mannosidase" evidence="13">
    <location>
        <begin position="22"/>
        <end position="1033"/>
    </location>
</feature>
<organism evidence="15 16">
    <name type="scientific">Polysphondylium violaceum</name>
    <dbReference type="NCBI Taxonomy" id="133409"/>
    <lineage>
        <taxon>Eukaryota</taxon>
        <taxon>Amoebozoa</taxon>
        <taxon>Evosea</taxon>
        <taxon>Eumycetozoa</taxon>
        <taxon>Dictyostelia</taxon>
        <taxon>Dictyosteliales</taxon>
        <taxon>Dictyosteliaceae</taxon>
        <taxon>Polysphondylium</taxon>
    </lineage>
</organism>
<dbReference type="GO" id="GO:0030246">
    <property type="term" value="F:carbohydrate binding"/>
    <property type="evidence" value="ECO:0007669"/>
    <property type="project" value="InterPro"/>
</dbReference>
<dbReference type="Gene3D" id="2.60.40.1180">
    <property type="entry name" value="Golgi alpha-mannosidase II"/>
    <property type="match status" value="1"/>
</dbReference>
<reference evidence="15" key="1">
    <citation type="submission" date="2020-01" db="EMBL/GenBank/DDBJ databases">
        <title>Development of genomics and gene disruption for Polysphondylium violaceum indicates a role for the polyketide synthase stlB in stalk morphogenesis.</title>
        <authorList>
            <person name="Narita B."/>
            <person name="Kawabe Y."/>
            <person name="Kin K."/>
            <person name="Saito T."/>
            <person name="Gibbs R."/>
            <person name="Kuspa A."/>
            <person name="Muzny D."/>
            <person name="Queller D."/>
            <person name="Richards S."/>
            <person name="Strassman J."/>
            <person name="Sucgang R."/>
            <person name="Worley K."/>
            <person name="Schaap P."/>
        </authorList>
    </citation>
    <scope>NUCLEOTIDE SEQUENCE</scope>
    <source>
        <strain evidence="15">QSvi11</strain>
    </source>
</reference>
<evidence type="ECO:0000259" key="14">
    <source>
        <dbReference type="SMART" id="SM00872"/>
    </source>
</evidence>
<evidence type="ECO:0000256" key="7">
    <source>
        <dbReference type="ARBA" id="ARBA00022729"/>
    </source>
</evidence>
<evidence type="ECO:0000256" key="11">
    <source>
        <dbReference type="ARBA" id="ARBA00023180"/>
    </source>
</evidence>
<feature type="domain" description="Glycoside hydrolase family 38 central" evidence="14">
    <location>
        <begin position="403"/>
        <end position="486"/>
    </location>
</feature>
<dbReference type="InterPro" id="IPR000602">
    <property type="entry name" value="Glyco_hydro_38_N"/>
</dbReference>
<dbReference type="Pfam" id="PF01074">
    <property type="entry name" value="Glyco_hydro_38N"/>
    <property type="match status" value="1"/>
</dbReference>
<evidence type="ECO:0000256" key="8">
    <source>
        <dbReference type="ARBA" id="ARBA00022801"/>
    </source>
</evidence>
<evidence type="ECO:0000256" key="12">
    <source>
        <dbReference type="ARBA" id="ARBA00023295"/>
    </source>
</evidence>
<dbReference type="Proteomes" id="UP000695562">
    <property type="component" value="Unassembled WGS sequence"/>
</dbReference>
<dbReference type="SUPFAM" id="SSF88688">
    <property type="entry name" value="Families 57/38 glycoside transferase middle domain"/>
    <property type="match status" value="1"/>
</dbReference>
<dbReference type="PANTHER" id="PTHR11607">
    <property type="entry name" value="ALPHA-MANNOSIDASE"/>
    <property type="match status" value="1"/>
</dbReference>
<dbReference type="FunFam" id="2.70.98.30:FF:000014">
    <property type="entry name" value="Alpha-mannosidase"/>
    <property type="match status" value="1"/>
</dbReference>
<comment type="subcellular location">
    <subcellularLocation>
        <location evidence="2">Secreted</location>
    </subcellularLocation>
</comment>
<evidence type="ECO:0000256" key="5">
    <source>
        <dbReference type="ARBA" id="ARBA00022525"/>
    </source>
</evidence>
<dbReference type="Gene3D" id="1.20.1270.50">
    <property type="entry name" value="Glycoside hydrolase family 38, central domain"/>
    <property type="match status" value="1"/>
</dbReference>
<keyword evidence="5" id="KW-0964">Secreted</keyword>
<keyword evidence="11" id="KW-0325">Glycoprotein</keyword>
<evidence type="ECO:0000256" key="10">
    <source>
        <dbReference type="ARBA" id="ARBA00023157"/>
    </source>
</evidence>
<gene>
    <name evidence="15" type="ORF">CYY_008891</name>
</gene>
<dbReference type="InterPro" id="IPR050843">
    <property type="entry name" value="Glycosyl_Hydrlase_38"/>
</dbReference>
<accession>A0A8J4PPR6</accession>
<dbReference type="PANTHER" id="PTHR11607:SF19">
    <property type="entry name" value="ALPHA-MANNOSIDASE B"/>
    <property type="match status" value="1"/>
</dbReference>
<dbReference type="Pfam" id="PF17677">
    <property type="entry name" value="Glyco_hydro38C2"/>
    <property type="match status" value="1"/>
</dbReference>
<comment type="caution">
    <text evidence="15">The sequence shown here is derived from an EMBL/GenBank/DDBJ whole genome shotgun (WGS) entry which is preliminary data.</text>
</comment>
<dbReference type="GO" id="GO:0046872">
    <property type="term" value="F:metal ion binding"/>
    <property type="evidence" value="ECO:0007669"/>
    <property type="project" value="UniProtKB-KW"/>
</dbReference>
<evidence type="ECO:0000256" key="6">
    <source>
        <dbReference type="ARBA" id="ARBA00022723"/>
    </source>
</evidence>
<dbReference type="EC" id="3.2.1.-" evidence="13"/>
<dbReference type="SUPFAM" id="SSF88713">
    <property type="entry name" value="Glycoside hydrolase/deacetylase"/>
    <property type="match status" value="1"/>
</dbReference>
<evidence type="ECO:0000256" key="1">
    <source>
        <dbReference type="ARBA" id="ARBA00000365"/>
    </source>
</evidence>
<keyword evidence="9 13" id="KW-0862">Zinc</keyword>
<evidence type="ECO:0000256" key="3">
    <source>
        <dbReference type="ARBA" id="ARBA00009792"/>
    </source>
</evidence>
<dbReference type="AlphaFoldDB" id="A0A8J4PPR6"/>
<dbReference type="SUPFAM" id="SSF74650">
    <property type="entry name" value="Galactose mutarotase-like"/>
    <property type="match status" value="1"/>
</dbReference>
<dbReference type="InterPro" id="IPR037094">
    <property type="entry name" value="Glyco_hydro_38_cen_sf"/>
</dbReference>
<comment type="cofactor">
    <cofactor evidence="13">
        <name>Zn(2+)</name>
        <dbReference type="ChEBI" id="CHEBI:29105"/>
    </cofactor>
    <text evidence="13">Binds 1 zinc ion per subunit.</text>
</comment>
<dbReference type="CDD" id="cd00451">
    <property type="entry name" value="GH38N_AMII_euk"/>
    <property type="match status" value="1"/>
</dbReference>
<evidence type="ECO:0000256" key="13">
    <source>
        <dbReference type="RuleBase" id="RU361199"/>
    </source>
</evidence>
<dbReference type="FunFam" id="3.20.110.10:FF:000012">
    <property type="entry name" value="Alpha-mannosidase B"/>
    <property type="match status" value="1"/>
</dbReference>
<dbReference type="Pfam" id="PF07748">
    <property type="entry name" value="Glyco_hydro_38C"/>
    <property type="match status" value="1"/>
</dbReference>
<dbReference type="EMBL" id="AJWJ01000595">
    <property type="protein sequence ID" value="KAF2069784.1"/>
    <property type="molecule type" value="Genomic_DNA"/>
</dbReference>
<evidence type="ECO:0000313" key="15">
    <source>
        <dbReference type="EMBL" id="KAF2069784.1"/>
    </source>
</evidence>
<keyword evidence="8 13" id="KW-0378">Hydrolase</keyword>
<comment type="catalytic activity">
    <reaction evidence="1">
        <text>Hydrolysis of terminal, non-reducing alpha-D-mannose residues in alpha-D-mannosides.</text>
        <dbReference type="EC" id="3.2.1.24"/>
    </reaction>
</comment>
<keyword evidence="16" id="KW-1185">Reference proteome</keyword>
<sequence length="1033" mass="118894">MKLFLLIIVLLSIVFIQTTNTTSIHINNDLDIDINQQKQQRDININDDNNNNNNNINVFLIPHSHCDVGWVQTYEQYYSENVTVILNNVIDHLLKDSTKKFNWAEIIYFERWYNSQSSILQNQVRQLINNKQLEFIGGGWAQNDEAATHHEAIINQMTLGHQFLLSEFGVTPSVGWQIDPFGPSTFTATAFSLMSFKYHVINRIDDRLKHVYNNTPDIIGSGILTTDQEFEFIWYPSRNYGQQLSIFTHILDNHYNSPSICYPNVTNPNTTICTGFDFEADPSSNPPINETNIYERACFLVEIIQQRSALYRHNNLLLPFGNDFRFQNATLEFTNMDKLIDYINSNSSWGINIQYSTLSQYFDTVFQEIVNVNETFPEIQGQDYYTYTMCLAIDYQNFNTCVNYWSGYFTSYPLLKQTARDSDSLLRNAEILYSLASAYGNGFDFDFTPSYESLFYHRNVSGILTHHDAITGTAKAYVRENYFDMLYQAQNQTLKHLVPSLVEFLLANKSIPMNYTANINVLLELGQDDILAVSFTNSLAWDRQEFVYLEISNQQYIAVYNDKLESIESQIVNRIDKGGKWYLYFMVNTPALGISTYFIVGLSSTSPNSNQFLNEYSNIISKPILAFNSINENILEMSLPTTSTFSIGNSLFNLNFKFNSNNNNILRLESFDDLVRNINSIPLVQELIEYQAMSDDAYKFRPKGYPTTLVAETPQFYYTQGPIIQLITIIYNNNCSQVFSVFNSSSSSSSSFLNSNQYFEIDNVVAAGWDKEISMRFNTSINNGQTFYTNNGVEVLERNYQMKYNDSFPWSLISGNFYPVINTGYIVDQENQLNVLSKQSFAASSQDNGVFEYLLIRRCNYTQWSIHETMNDTSNPSLKFRILFGEPNSVQSIRSPHSVIFENPMLAVFSSSVQEIGLLKWISTFNTKFEPLVQSFPYNLHLVTLTKQWIDSSTNIIRLMNIYEINQNQQYSQPLDVDFNSCLISNFNISAVYETNLSANQIISNLNDNDDILATTLNPIQLKTFMFELNPTK</sequence>
<evidence type="ECO:0000256" key="9">
    <source>
        <dbReference type="ARBA" id="ARBA00022833"/>
    </source>
</evidence>
<dbReference type="InterPro" id="IPR027291">
    <property type="entry name" value="Glyco_hydro_38_N_sf"/>
</dbReference>
<dbReference type="Gene3D" id="3.20.110.10">
    <property type="entry name" value="Glycoside hydrolase 38, N terminal domain"/>
    <property type="match status" value="1"/>
</dbReference>
<evidence type="ECO:0000256" key="4">
    <source>
        <dbReference type="ARBA" id="ARBA00012752"/>
    </source>
</evidence>
<keyword evidence="12 13" id="KW-0326">Glycosidase</keyword>
<dbReference type="InterPro" id="IPR011330">
    <property type="entry name" value="Glyco_hydro/deAcase_b/a-brl"/>
</dbReference>
<protein>
    <recommendedName>
        <fullName evidence="4 13">Alpha-mannosidase</fullName>
        <ecNumber evidence="13">3.2.1.-</ecNumber>
    </recommendedName>
</protein>
<dbReference type="GO" id="GO:0005764">
    <property type="term" value="C:lysosome"/>
    <property type="evidence" value="ECO:0007669"/>
    <property type="project" value="TreeGrafter"/>
</dbReference>
<dbReference type="InterPro" id="IPR015341">
    <property type="entry name" value="Glyco_hydro_38_cen"/>
</dbReference>
<dbReference type="GO" id="GO:0005576">
    <property type="term" value="C:extracellular region"/>
    <property type="evidence" value="ECO:0007669"/>
    <property type="project" value="UniProtKB-SubCell"/>
</dbReference>
<name>A0A8J4PPR6_9MYCE</name>
<keyword evidence="7 13" id="KW-0732">Signal</keyword>
<comment type="similarity">
    <text evidence="3 13">Belongs to the glycosyl hydrolase 38 family.</text>
</comment>
<dbReference type="GO" id="GO:0004559">
    <property type="term" value="F:alpha-mannosidase activity"/>
    <property type="evidence" value="ECO:0007669"/>
    <property type="project" value="UniProtKB-EC"/>
</dbReference>
<feature type="signal peptide" evidence="13">
    <location>
        <begin position="1"/>
        <end position="21"/>
    </location>
</feature>
<dbReference type="SMART" id="SM00872">
    <property type="entry name" value="Alpha-mann_mid"/>
    <property type="match status" value="1"/>
</dbReference>
<dbReference type="Gene3D" id="2.70.98.30">
    <property type="entry name" value="Golgi alpha-mannosidase II, domain 4"/>
    <property type="match status" value="1"/>
</dbReference>
<keyword evidence="6 13" id="KW-0479">Metal-binding</keyword>
<dbReference type="FunFam" id="1.20.1270.50:FF:000001">
    <property type="entry name" value="Alpha-mannosidase"/>
    <property type="match status" value="1"/>
</dbReference>
<keyword evidence="10" id="KW-1015">Disulfide bond</keyword>